<feature type="domain" description="ABC transporter" evidence="10">
    <location>
        <begin position="27"/>
        <end position="262"/>
    </location>
</feature>
<dbReference type="Proteomes" id="UP001486888">
    <property type="component" value="Chromosome"/>
</dbReference>
<evidence type="ECO:0000256" key="1">
    <source>
        <dbReference type="ARBA" id="ARBA00004202"/>
    </source>
</evidence>
<dbReference type="InterPro" id="IPR003439">
    <property type="entry name" value="ABC_transporter-like_ATP-bd"/>
</dbReference>
<feature type="region of interest" description="Disordered" evidence="9">
    <location>
        <begin position="1"/>
        <end position="22"/>
    </location>
</feature>
<evidence type="ECO:0000256" key="2">
    <source>
        <dbReference type="ARBA" id="ARBA00022448"/>
    </source>
</evidence>
<evidence type="ECO:0000256" key="3">
    <source>
        <dbReference type="ARBA" id="ARBA00022475"/>
    </source>
</evidence>
<dbReference type="AlphaFoldDB" id="A0AAU6WC29"/>
<evidence type="ECO:0000256" key="9">
    <source>
        <dbReference type="SAM" id="MobiDB-lite"/>
    </source>
</evidence>
<keyword evidence="6 11" id="KW-0067">ATP-binding</keyword>
<keyword evidence="2" id="KW-0813">Transport</keyword>
<dbReference type="SMART" id="SM00382">
    <property type="entry name" value="AAA"/>
    <property type="match status" value="2"/>
</dbReference>
<protein>
    <submittedName>
        <fullName evidence="11">Sugar ABC transporter ATP-binding protein</fullName>
    </submittedName>
</protein>
<dbReference type="GO" id="GO:0016887">
    <property type="term" value="F:ATP hydrolysis activity"/>
    <property type="evidence" value="ECO:0007669"/>
    <property type="project" value="InterPro"/>
</dbReference>
<comment type="subcellular location">
    <subcellularLocation>
        <location evidence="1">Cell membrane</location>
        <topology evidence="1">Peripheral membrane protein</topology>
    </subcellularLocation>
</comment>
<evidence type="ECO:0000256" key="4">
    <source>
        <dbReference type="ARBA" id="ARBA00022737"/>
    </source>
</evidence>
<dbReference type="KEGG" id="gey:QMQ05_14575"/>
<dbReference type="InterPro" id="IPR027417">
    <property type="entry name" value="P-loop_NTPase"/>
</dbReference>
<keyword evidence="3" id="KW-1003">Cell membrane</keyword>
<dbReference type="CDD" id="cd03216">
    <property type="entry name" value="ABC_Carb_Monos_I"/>
    <property type="match status" value="1"/>
</dbReference>
<evidence type="ECO:0000259" key="10">
    <source>
        <dbReference type="PROSITE" id="PS50893"/>
    </source>
</evidence>
<evidence type="ECO:0000256" key="7">
    <source>
        <dbReference type="ARBA" id="ARBA00022967"/>
    </source>
</evidence>
<dbReference type="GO" id="GO:0005886">
    <property type="term" value="C:plasma membrane"/>
    <property type="evidence" value="ECO:0007669"/>
    <property type="project" value="UniProtKB-SubCell"/>
</dbReference>
<accession>A0AAU6WC29</accession>
<dbReference type="PANTHER" id="PTHR43790">
    <property type="entry name" value="CARBOHYDRATE TRANSPORT ATP-BINDING PROTEIN MG119-RELATED"/>
    <property type="match status" value="1"/>
</dbReference>
<keyword evidence="5" id="KW-0547">Nucleotide-binding</keyword>
<keyword evidence="4" id="KW-0677">Repeat</keyword>
<feature type="domain" description="ABC transporter" evidence="10">
    <location>
        <begin position="278"/>
        <end position="524"/>
    </location>
</feature>
<organism evidence="11 12">
    <name type="scientific">Glutamicibacter ectropisis</name>
    <dbReference type="NCBI Taxonomy" id="3046593"/>
    <lineage>
        <taxon>Bacteria</taxon>
        <taxon>Bacillati</taxon>
        <taxon>Actinomycetota</taxon>
        <taxon>Actinomycetes</taxon>
        <taxon>Micrococcales</taxon>
        <taxon>Micrococcaceae</taxon>
        <taxon>Glutamicibacter</taxon>
    </lineage>
</organism>
<sequence>MLMIASEPQQRPSTADAPEPQATHPVVQMTGISVEFPGVKALDNVDFRLFPGEIHALMGENGAGKSTLIKALTGVNSLSGGSITVNGTSTRFNGPANAREHGISTVYQEVNLCTNLTVAENIMLGNEPRRFGGLDWRSMRRQATVFLKRMGLNIDPGSSLGSHSLAVQQLVAISRAMVVDAKVLILDEPTSSLDTDEVQQLFTVMRQLRQDGVAILFVSHFLDQIYAVSDRITILRNGKLVQERFTRELPQRELVSLMIAGTSDAQVGQAVARNTNNSRAEDAKPLLQAVGLGRKGAVQPFNLDLYAGEVIGMAGLLGSGRTELARLLYGADKADEGTIQLGGAKTKLRTPRQALGHKIAYTSEDRKGEGVVGDLSVAENIILGLQAARGWTRPLPATKASQIVDAYIKALGVRPANPNALLKNLSGGNQQKVLLARWLATAPKLLILDEPTRGIDIGAKTEIMNLVSELAEQGMSLVFISAELEEVLRLSDRIVVMRDHAKVAELPRTPDVDVPRLIEIIATGEETK</sequence>
<keyword evidence="8" id="KW-0472">Membrane</keyword>
<evidence type="ECO:0000313" key="12">
    <source>
        <dbReference type="Proteomes" id="UP001486888"/>
    </source>
</evidence>
<dbReference type="InterPro" id="IPR017871">
    <property type="entry name" value="ABC_transporter-like_CS"/>
</dbReference>
<dbReference type="PANTHER" id="PTHR43790:SF9">
    <property type="entry name" value="GALACTOFURANOSE TRANSPORTER ATP-BINDING PROTEIN YTFR"/>
    <property type="match status" value="1"/>
</dbReference>
<name>A0AAU6WC29_9MICC</name>
<keyword evidence="12" id="KW-1185">Reference proteome</keyword>
<evidence type="ECO:0000256" key="8">
    <source>
        <dbReference type="ARBA" id="ARBA00023136"/>
    </source>
</evidence>
<reference evidence="11 12" key="1">
    <citation type="submission" date="2023-05" db="EMBL/GenBank/DDBJ databases">
        <title>Glutamicibacter sp. B1, complete genome.</title>
        <authorList>
            <person name="Long Y.H."/>
            <person name="Fang T."/>
            <person name="Li X.Y."/>
        </authorList>
    </citation>
    <scope>NUCLEOTIDE SEQUENCE [LARGE SCALE GENOMIC DNA]</scope>
    <source>
        <strain evidence="11 12">B1</strain>
    </source>
</reference>
<dbReference type="FunFam" id="3.40.50.300:FF:000127">
    <property type="entry name" value="Ribose import ATP-binding protein RbsA"/>
    <property type="match status" value="1"/>
</dbReference>
<dbReference type="Gene3D" id="3.40.50.300">
    <property type="entry name" value="P-loop containing nucleotide triphosphate hydrolases"/>
    <property type="match status" value="2"/>
</dbReference>
<dbReference type="Pfam" id="PF00005">
    <property type="entry name" value="ABC_tran"/>
    <property type="match status" value="2"/>
</dbReference>
<evidence type="ECO:0000313" key="11">
    <source>
        <dbReference type="EMBL" id="XAO45555.1"/>
    </source>
</evidence>
<evidence type="ECO:0000256" key="6">
    <source>
        <dbReference type="ARBA" id="ARBA00022840"/>
    </source>
</evidence>
<dbReference type="PROSITE" id="PS50893">
    <property type="entry name" value="ABC_TRANSPORTER_2"/>
    <property type="match status" value="2"/>
</dbReference>
<dbReference type="PROSITE" id="PS00211">
    <property type="entry name" value="ABC_TRANSPORTER_1"/>
    <property type="match status" value="1"/>
</dbReference>
<evidence type="ECO:0000256" key="5">
    <source>
        <dbReference type="ARBA" id="ARBA00022741"/>
    </source>
</evidence>
<dbReference type="InterPro" id="IPR050107">
    <property type="entry name" value="ABC_carbohydrate_import_ATPase"/>
</dbReference>
<dbReference type="EMBL" id="CP125942">
    <property type="protein sequence ID" value="XAO45555.1"/>
    <property type="molecule type" value="Genomic_DNA"/>
</dbReference>
<dbReference type="CDD" id="cd03215">
    <property type="entry name" value="ABC_Carb_Monos_II"/>
    <property type="match status" value="1"/>
</dbReference>
<keyword evidence="7" id="KW-1278">Translocase</keyword>
<dbReference type="InterPro" id="IPR003593">
    <property type="entry name" value="AAA+_ATPase"/>
</dbReference>
<proteinExistence type="predicted"/>
<gene>
    <name evidence="11" type="ORF">QMQ05_14575</name>
</gene>
<dbReference type="GO" id="GO:0005524">
    <property type="term" value="F:ATP binding"/>
    <property type="evidence" value="ECO:0007669"/>
    <property type="project" value="UniProtKB-KW"/>
</dbReference>
<dbReference type="SUPFAM" id="SSF52540">
    <property type="entry name" value="P-loop containing nucleoside triphosphate hydrolases"/>
    <property type="match status" value="2"/>
</dbReference>